<keyword evidence="1 6" id="KW-0645">Protease</keyword>
<gene>
    <name evidence="8" type="ORF">C7B64_13760</name>
</gene>
<keyword evidence="5 6" id="KW-0482">Metalloprotease</keyword>
<comment type="cofactor">
    <cofactor evidence="6">
        <name>Zn(2+)</name>
        <dbReference type="ChEBI" id="CHEBI:29105"/>
    </cofactor>
    <text evidence="6">Binds 1 zinc ion.</text>
</comment>
<dbReference type="AlphaFoldDB" id="A0A2T1C205"/>
<dbReference type="GO" id="GO:0046872">
    <property type="term" value="F:metal ion binding"/>
    <property type="evidence" value="ECO:0007669"/>
    <property type="project" value="UniProtKB-UniRule"/>
</dbReference>
<dbReference type="EMBL" id="PVWJ01000065">
    <property type="protein sequence ID" value="PSB02299.1"/>
    <property type="molecule type" value="Genomic_DNA"/>
</dbReference>
<dbReference type="Pfam" id="PF01432">
    <property type="entry name" value="Peptidase_M3"/>
    <property type="match status" value="1"/>
</dbReference>
<dbReference type="GO" id="GO:0004222">
    <property type="term" value="F:metalloendopeptidase activity"/>
    <property type="evidence" value="ECO:0007669"/>
    <property type="project" value="InterPro"/>
</dbReference>
<dbReference type="RefSeq" id="WP_106289230.1">
    <property type="nucleotide sequence ID" value="NZ_CAWNTC010000079.1"/>
</dbReference>
<dbReference type="SUPFAM" id="SSF55486">
    <property type="entry name" value="Metalloproteases ('zincins'), catalytic domain"/>
    <property type="match status" value="1"/>
</dbReference>
<comment type="caution">
    <text evidence="8">The sequence shown here is derived from an EMBL/GenBank/DDBJ whole genome shotgun (WGS) entry which is preliminary data.</text>
</comment>
<evidence type="ECO:0000256" key="4">
    <source>
        <dbReference type="ARBA" id="ARBA00022833"/>
    </source>
</evidence>
<comment type="similarity">
    <text evidence="6">Belongs to the peptidase M3 family.</text>
</comment>
<evidence type="ECO:0000256" key="5">
    <source>
        <dbReference type="ARBA" id="ARBA00023049"/>
    </source>
</evidence>
<evidence type="ECO:0000313" key="9">
    <source>
        <dbReference type="Proteomes" id="UP000238762"/>
    </source>
</evidence>
<evidence type="ECO:0000256" key="3">
    <source>
        <dbReference type="ARBA" id="ARBA00022801"/>
    </source>
</evidence>
<reference evidence="8 9" key="1">
    <citation type="submission" date="2018-02" db="EMBL/GenBank/DDBJ databases">
        <authorList>
            <person name="Cohen D.B."/>
            <person name="Kent A.D."/>
        </authorList>
    </citation>
    <scope>NUCLEOTIDE SEQUENCE [LARGE SCALE GENOMIC DNA]</scope>
    <source>
        <strain evidence="8 9">CCAP 1448/3</strain>
    </source>
</reference>
<dbReference type="CDD" id="cd09606">
    <property type="entry name" value="M3B_PepF"/>
    <property type="match status" value="1"/>
</dbReference>
<evidence type="ECO:0000256" key="2">
    <source>
        <dbReference type="ARBA" id="ARBA00022723"/>
    </source>
</evidence>
<dbReference type="NCBIfam" id="TIGR02289">
    <property type="entry name" value="M3_not_pepF"/>
    <property type="match status" value="1"/>
</dbReference>
<keyword evidence="3 6" id="KW-0378">Hydrolase</keyword>
<dbReference type="Gene3D" id="1.10.1370.30">
    <property type="match status" value="1"/>
</dbReference>
<evidence type="ECO:0000256" key="6">
    <source>
        <dbReference type="RuleBase" id="RU003435"/>
    </source>
</evidence>
<dbReference type="Proteomes" id="UP000238762">
    <property type="component" value="Unassembled WGS sequence"/>
</dbReference>
<keyword evidence="9" id="KW-1185">Reference proteome</keyword>
<keyword evidence="2 6" id="KW-0479">Metal-binding</keyword>
<organism evidence="8 9">
    <name type="scientific">Merismopedia glauca CCAP 1448/3</name>
    <dbReference type="NCBI Taxonomy" id="1296344"/>
    <lineage>
        <taxon>Bacteria</taxon>
        <taxon>Bacillati</taxon>
        <taxon>Cyanobacteriota</taxon>
        <taxon>Cyanophyceae</taxon>
        <taxon>Synechococcales</taxon>
        <taxon>Merismopediaceae</taxon>
        <taxon>Merismopedia</taxon>
    </lineage>
</organism>
<dbReference type="InterPro" id="IPR001567">
    <property type="entry name" value="Pept_M3A_M3B_dom"/>
</dbReference>
<protein>
    <submittedName>
        <fullName evidence="8">Peptidase M3</fullName>
    </submittedName>
</protein>
<sequence length="563" mass="65214">MLTNVVDFSEIRVETPSIESVRSEYEAIAQQLEAATDAQSRVAACQEWDRLRRRLGSWSALTDLHFHQDTQNESYKQARDYCDEISPKLTALEIDMKRRLLGSPYRAELERSLGKQAFLLWEADITTFDPVIEDDLVREAKLVAEYTELVAGANLEFEGSRLNLSQIGKYTQDAKRDRRHHAEQVRWGFFSENRDRLDRIYDDLVRLRHQMATKLGYDNYIGLGYKRMQRVDYGQQEVARYCQQVVEEVVPLARQILERQTQKLNLDKLFYWDESLFDLQGNPTPKGDLDWMLESAQEVFAAMNPELSDFFKMMVKSHLLDLDSRTGKAGGGFCTSFLTYGLPFIFANFNGTKGDVDVFIHEMGHAFQMWQSRNTSVSDYVWATSESAEIHSMSLEFLTFSQMEKFFGDDAQRYCLQHLTESLLFLPYGVAVDRFQHLVYANPSATVKERHQMWQEVESIYLPWREYGDLTHLSQGGLWQQKQHIYDSPFYYIDYTLALCCALQFWVKAKTDYSTTLKDYVALCQRGGEAAFQELVRSARLTSPFESGALTQVLAEARQFLGL</sequence>
<reference evidence="8 9" key="2">
    <citation type="submission" date="2018-03" db="EMBL/GenBank/DDBJ databases">
        <title>The ancient ancestry and fast evolution of plastids.</title>
        <authorList>
            <person name="Moore K.R."/>
            <person name="Magnabosco C."/>
            <person name="Momper L."/>
            <person name="Gold D.A."/>
            <person name="Bosak T."/>
            <person name="Fournier G.P."/>
        </authorList>
    </citation>
    <scope>NUCLEOTIDE SEQUENCE [LARGE SCALE GENOMIC DNA]</scope>
    <source>
        <strain evidence="8 9">CCAP 1448/3</strain>
    </source>
</reference>
<dbReference type="InterPro" id="IPR011976">
    <property type="entry name" value="Pept_M3B_oligopep-rel"/>
</dbReference>
<evidence type="ECO:0000256" key="1">
    <source>
        <dbReference type="ARBA" id="ARBA00022670"/>
    </source>
</evidence>
<proteinExistence type="inferred from homology"/>
<keyword evidence="4 6" id="KW-0862">Zinc</keyword>
<accession>A0A2T1C205</accession>
<dbReference type="OrthoDB" id="9762795at2"/>
<evidence type="ECO:0000259" key="7">
    <source>
        <dbReference type="Pfam" id="PF01432"/>
    </source>
</evidence>
<evidence type="ECO:0000313" key="8">
    <source>
        <dbReference type="EMBL" id="PSB02299.1"/>
    </source>
</evidence>
<dbReference type="GO" id="GO:0006508">
    <property type="term" value="P:proteolysis"/>
    <property type="evidence" value="ECO:0007669"/>
    <property type="project" value="UniProtKB-KW"/>
</dbReference>
<feature type="domain" description="Peptidase M3A/M3B catalytic" evidence="7">
    <location>
        <begin position="170"/>
        <end position="548"/>
    </location>
</feature>
<name>A0A2T1C205_9CYAN</name>